<dbReference type="CDD" id="cd00755">
    <property type="entry name" value="YgdL_like"/>
    <property type="match status" value="1"/>
</dbReference>
<dbReference type="PANTHER" id="PTHR43267">
    <property type="entry name" value="TRNA THREONYLCARBAMOYLADENOSINE DEHYDRATASE"/>
    <property type="match status" value="1"/>
</dbReference>
<gene>
    <name evidence="2" type="primary">TCD2</name>
    <name evidence="2" type="ORF">FIM1_3956</name>
</gene>
<dbReference type="InterPro" id="IPR045886">
    <property type="entry name" value="ThiF/MoeB/HesA"/>
</dbReference>
<sequence length="499" mass="56101">MKSRKTFILDLNASSSHRLCLVITNSGESQNKTQLWTNKRRDFKAYSINDMGNDSWKLVAVTVAATVTTLKVAELAINSWNSRSSSSSSSAVGTETEKDVRLAKKLRESRGYDDSLYREQLARNYAFLGEEGMEKLKNQYFVVVGAGGVGSWVVTMLVRSGAHRIKIIDFDQVSLSSLNRHSCADLYDVGLPKVEVLKEHLKKIAPWCNIETCNELWTRENADRLIFGDGTPTFIIDCIDNIDTKVDLLEYAYKKDIPVIASMGAATKSDPTRINVGDLTTTEEDPLARSVRRRLKQRGIIKGIPTVFSAEKPDPRKAKLLPLPEDEFQKGNVGELSALKDFRVRILPVLGTMPGVFGLTIATWVLCKISGYPMEPIEGKNRIKLYDGIYQSLAGQMSRIGHPDQRVPVALSDVGYLVEEVWRGKSPISGYSTRLTLSKWDPKKPVSLQNVVVMTKDEQREHENRILLGNESFADVYSEEALAMIEKRFGEERYYSQFR</sequence>
<evidence type="ECO:0000313" key="3">
    <source>
        <dbReference type="Proteomes" id="UP000422736"/>
    </source>
</evidence>
<dbReference type="PANTHER" id="PTHR43267:SF2">
    <property type="entry name" value="TRNA THREONYLCARBAMOYLADENOSINE DEHYDRATASE 1-RELATED"/>
    <property type="match status" value="1"/>
</dbReference>
<dbReference type="SUPFAM" id="SSF69572">
    <property type="entry name" value="Activating enzymes of the ubiquitin-like proteins"/>
    <property type="match status" value="1"/>
</dbReference>
<organism evidence="2 3">
    <name type="scientific">Kluyveromyces marxianus</name>
    <name type="common">Yeast</name>
    <name type="synonym">Candida kefyr</name>
    <dbReference type="NCBI Taxonomy" id="4911"/>
    <lineage>
        <taxon>Eukaryota</taxon>
        <taxon>Fungi</taxon>
        <taxon>Dikarya</taxon>
        <taxon>Ascomycota</taxon>
        <taxon>Saccharomycotina</taxon>
        <taxon>Saccharomycetes</taxon>
        <taxon>Saccharomycetales</taxon>
        <taxon>Saccharomycetaceae</taxon>
        <taxon>Kluyveromyces</taxon>
    </lineage>
</organism>
<protein>
    <submittedName>
        <fullName evidence="2">YKL027W</fullName>
    </submittedName>
</protein>
<dbReference type="Gene3D" id="3.40.50.720">
    <property type="entry name" value="NAD(P)-binding Rossmann-like Domain"/>
    <property type="match status" value="1"/>
</dbReference>
<evidence type="ECO:0000259" key="1">
    <source>
        <dbReference type="Pfam" id="PF00899"/>
    </source>
</evidence>
<dbReference type="EMBL" id="CP015059">
    <property type="protein sequence ID" value="QGN17225.1"/>
    <property type="molecule type" value="Genomic_DNA"/>
</dbReference>
<dbReference type="InterPro" id="IPR035985">
    <property type="entry name" value="Ubiquitin-activating_enz"/>
</dbReference>
<dbReference type="InterPro" id="IPR000594">
    <property type="entry name" value="ThiF_NAD_FAD-bd"/>
</dbReference>
<evidence type="ECO:0000313" key="2">
    <source>
        <dbReference type="EMBL" id="QGN17225.1"/>
    </source>
</evidence>
<reference evidence="2 3" key="1">
    <citation type="submission" date="2016-03" db="EMBL/GenBank/DDBJ databases">
        <title>How can Kluyveromyces marxianus grow so fast - potential evolutionary course in Saccharomyces Complex revealed by comparative genomics.</title>
        <authorList>
            <person name="Mo W."/>
            <person name="Lu W."/>
            <person name="Yang X."/>
            <person name="Qi J."/>
            <person name="Lv H."/>
        </authorList>
    </citation>
    <scope>NUCLEOTIDE SEQUENCE [LARGE SCALE GENOMIC DNA]</scope>
    <source>
        <strain evidence="2 3">FIM1</strain>
    </source>
</reference>
<proteinExistence type="predicted"/>
<accession>A0ABX6EY05</accession>
<keyword evidence="3" id="KW-1185">Reference proteome</keyword>
<dbReference type="Pfam" id="PF00899">
    <property type="entry name" value="ThiF"/>
    <property type="match status" value="1"/>
</dbReference>
<dbReference type="Proteomes" id="UP000422736">
    <property type="component" value="Chromosome 6"/>
</dbReference>
<feature type="domain" description="THIF-type NAD/FAD binding fold" evidence="1">
    <location>
        <begin position="122"/>
        <end position="399"/>
    </location>
</feature>
<name>A0ABX6EY05_KLUMA</name>